<dbReference type="KEGG" id="nio:NITINOP_2092"/>
<evidence type="ECO:0000256" key="1">
    <source>
        <dbReference type="SAM" id="MobiDB-lite"/>
    </source>
</evidence>
<sequence>MQKTFPRSKPSPRHRWSPFNTNVRRNNLRSPENTATNRGAEIESLGERLAMDEALPYHRRIRQAKDTTWAHSPPLPFPTSIRFFSNSARCNSAGTA</sequence>
<evidence type="ECO:0000313" key="2">
    <source>
        <dbReference type="EMBL" id="CUQ67064.1"/>
    </source>
</evidence>
<dbReference type="EMBL" id="LN885086">
    <property type="protein sequence ID" value="CUQ67064.1"/>
    <property type="molecule type" value="Genomic_DNA"/>
</dbReference>
<reference evidence="3" key="1">
    <citation type="submission" date="2015-09" db="EMBL/GenBank/DDBJ databases">
        <authorList>
            <person name="Daims H."/>
        </authorList>
    </citation>
    <scope>NUCLEOTIDE SEQUENCE [LARGE SCALE GENOMIC DNA]</scope>
</reference>
<organism evidence="2 3">
    <name type="scientific">Candidatus Nitrospira inopinata</name>
    <dbReference type="NCBI Taxonomy" id="1715989"/>
    <lineage>
        <taxon>Bacteria</taxon>
        <taxon>Pseudomonadati</taxon>
        <taxon>Nitrospirota</taxon>
        <taxon>Nitrospiria</taxon>
        <taxon>Nitrospirales</taxon>
        <taxon>Nitrospiraceae</taxon>
        <taxon>Nitrospira</taxon>
    </lineage>
</organism>
<feature type="region of interest" description="Disordered" evidence="1">
    <location>
        <begin position="1"/>
        <end position="38"/>
    </location>
</feature>
<evidence type="ECO:0000313" key="3">
    <source>
        <dbReference type="Proteomes" id="UP000066284"/>
    </source>
</evidence>
<proteinExistence type="predicted"/>
<protein>
    <submittedName>
        <fullName evidence="2">Uncharacterized protein</fullName>
    </submittedName>
</protein>
<accession>A0A0S4KV52</accession>
<feature type="compositionally biased region" description="Polar residues" evidence="1">
    <location>
        <begin position="18"/>
        <end position="37"/>
    </location>
</feature>
<keyword evidence="3" id="KW-1185">Reference proteome</keyword>
<dbReference type="Proteomes" id="UP000066284">
    <property type="component" value="Chromosome 1"/>
</dbReference>
<dbReference type="AlphaFoldDB" id="A0A0S4KV52"/>
<name>A0A0S4KV52_9BACT</name>
<gene>
    <name evidence="2" type="ORF">NITINOP_2092</name>
</gene>